<name>A0ABN3Q2I8_9ACTN</name>
<dbReference type="EMBL" id="BAAATD010000007">
    <property type="protein sequence ID" value="GAA2610957.1"/>
    <property type="molecule type" value="Genomic_DNA"/>
</dbReference>
<accession>A0ABN3Q2I8</accession>
<evidence type="ECO:0000313" key="1">
    <source>
        <dbReference type="EMBL" id="GAA2610957.1"/>
    </source>
</evidence>
<reference evidence="1 2" key="1">
    <citation type="journal article" date="2019" name="Int. J. Syst. Evol. Microbiol.">
        <title>The Global Catalogue of Microorganisms (GCM) 10K type strain sequencing project: providing services to taxonomists for standard genome sequencing and annotation.</title>
        <authorList>
            <consortium name="The Broad Institute Genomics Platform"/>
            <consortium name="The Broad Institute Genome Sequencing Center for Infectious Disease"/>
            <person name="Wu L."/>
            <person name="Ma J."/>
        </authorList>
    </citation>
    <scope>NUCLEOTIDE SEQUENCE [LARGE SCALE GENOMIC DNA]</scope>
    <source>
        <strain evidence="1 2">JCM 6833</strain>
    </source>
</reference>
<organism evidence="1 2">
    <name type="scientific">Actinomadura fulvescens</name>
    <dbReference type="NCBI Taxonomy" id="46160"/>
    <lineage>
        <taxon>Bacteria</taxon>
        <taxon>Bacillati</taxon>
        <taxon>Actinomycetota</taxon>
        <taxon>Actinomycetes</taxon>
        <taxon>Streptosporangiales</taxon>
        <taxon>Thermomonosporaceae</taxon>
        <taxon>Actinomadura</taxon>
    </lineage>
</organism>
<comment type="caution">
    <text evidence="1">The sequence shown here is derived from an EMBL/GenBank/DDBJ whole genome shotgun (WGS) entry which is preliminary data.</text>
</comment>
<dbReference type="Proteomes" id="UP001501509">
    <property type="component" value="Unassembled WGS sequence"/>
</dbReference>
<protein>
    <submittedName>
        <fullName evidence="1">Uncharacterized protein</fullName>
    </submittedName>
</protein>
<proteinExistence type="predicted"/>
<evidence type="ECO:0000313" key="2">
    <source>
        <dbReference type="Proteomes" id="UP001501509"/>
    </source>
</evidence>
<sequence>MDVGGLLEGGPVERSMAADPLLALLVTVVEHHGYECKIISGDEVEITRAGRDGPLHMWLTNLRQWVAREPREEWAAIVSDFVGSLIATTEVDEEDQLDLEDYGLIRPLLRTRLYADDFQPGPEEIVWRPVAPGLIEILVVDRPTSLMLVRVDIAEAWPVSADEAFRAAYDNVRRDGPLEVESELFDGVRLSTLHGDTAYVTAHAVWVGDYPVTGPEGVLVTVPVQGLIHAAPIRGMEVLNAMNLLIKIAWSGFQEGPRSISPNVYWWRENTPLLLAGAVEPGDDSLNVKITPEFQDLLERLAQD</sequence>
<gene>
    <name evidence="1" type="ORF">GCM10010411_51750</name>
</gene>
<keyword evidence="2" id="KW-1185">Reference proteome</keyword>